<proteinExistence type="predicted"/>
<comment type="caution">
    <text evidence="3">The sequence shown here is derived from an EMBL/GenBank/DDBJ whole genome shotgun (WGS) entry which is preliminary data.</text>
</comment>
<evidence type="ECO:0000313" key="4">
    <source>
        <dbReference type="Proteomes" id="UP000245383"/>
    </source>
</evidence>
<dbReference type="EMBL" id="MBFR01000139">
    <property type="protein sequence ID" value="PVU93103.1"/>
    <property type="molecule type" value="Genomic_DNA"/>
</dbReference>
<evidence type="ECO:0000256" key="2">
    <source>
        <dbReference type="SAM" id="SignalP"/>
    </source>
</evidence>
<sequence>MKIYINIILILASSAAVLAASENTTKSTEKISNTKNNHDFNTRCAIKIVDSDKFKKLMQDKSDYQIKLVKDYIFKSAFISDRNDLKSGNSLEQSEETSNKNMNLLKEKLIKIFNTDFKEFMIECVEENKNTNKKNSSSETSDSEFSLSSKSEYKSKGSENLTQSSSGSNGSKTQSGFTTTLNPQEFTEVPIMHLLNDSKLKALKKASYGGSNKKIGCSWTQFTGEIDAAIDHVALSIDNEYVFYQHKKTAKITYLMFYNEESAEKCMNTPIY</sequence>
<keyword evidence="4" id="KW-1185">Reference proteome</keyword>
<evidence type="ECO:0000256" key="1">
    <source>
        <dbReference type="SAM" id="MobiDB-lite"/>
    </source>
</evidence>
<protein>
    <submittedName>
        <fullName evidence="3">Uncharacterized protein</fullName>
    </submittedName>
</protein>
<name>A0A2T9YL91_9FUNG</name>
<reference evidence="3 4" key="1">
    <citation type="journal article" date="2018" name="MBio">
        <title>Comparative Genomics Reveals the Core Gene Toolbox for the Fungus-Insect Symbiosis.</title>
        <authorList>
            <person name="Wang Y."/>
            <person name="Stata M."/>
            <person name="Wang W."/>
            <person name="Stajich J.E."/>
            <person name="White M.M."/>
            <person name="Moncalvo J.M."/>
        </authorList>
    </citation>
    <scope>NUCLEOTIDE SEQUENCE [LARGE SCALE GENOMIC DNA]</scope>
    <source>
        <strain evidence="3 4">SWE-8-4</strain>
    </source>
</reference>
<gene>
    <name evidence="3" type="ORF">BB561_003467</name>
</gene>
<organism evidence="3 4">
    <name type="scientific">Smittium simulii</name>
    <dbReference type="NCBI Taxonomy" id="133385"/>
    <lineage>
        <taxon>Eukaryota</taxon>
        <taxon>Fungi</taxon>
        <taxon>Fungi incertae sedis</taxon>
        <taxon>Zoopagomycota</taxon>
        <taxon>Kickxellomycotina</taxon>
        <taxon>Harpellomycetes</taxon>
        <taxon>Harpellales</taxon>
        <taxon>Legeriomycetaceae</taxon>
        <taxon>Smittium</taxon>
    </lineage>
</organism>
<feature type="compositionally biased region" description="Low complexity" evidence="1">
    <location>
        <begin position="133"/>
        <end position="150"/>
    </location>
</feature>
<keyword evidence="2" id="KW-0732">Signal</keyword>
<dbReference type="Proteomes" id="UP000245383">
    <property type="component" value="Unassembled WGS sequence"/>
</dbReference>
<accession>A0A2T9YL91</accession>
<feature type="compositionally biased region" description="Low complexity" evidence="1">
    <location>
        <begin position="158"/>
        <end position="176"/>
    </location>
</feature>
<feature type="signal peptide" evidence="2">
    <location>
        <begin position="1"/>
        <end position="19"/>
    </location>
</feature>
<evidence type="ECO:0000313" key="3">
    <source>
        <dbReference type="EMBL" id="PVU93103.1"/>
    </source>
</evidence>
<feature type="region of interest" description="Disordered" evidence="1">
    <location>
        <begin position="129"/>
        <end position="179"/>
    </location>
</feature>
<dbReference type="AlphaFoldDB" id="A0A2T9YL91"/>
<feature type="chain" id="PRO_5015769531" evidence="2">
    <location>
        <begin position="20"/>
        <end position="272"/>
    </location>
</feature>